<sequence length="67" mass="7566">MNNADFLKEMREIQSICDKAANGENVFCPKCGELLQFFGVDSGKHPGVFCPNNDFQVLINLKTKEDR</sequence>
<keyword evidence="2" id="KW-1185">Reference proteome</keyword>
<protein>
    <submittedName>
        <fullName evidence="1">Uncharacterized protein</fullName>
    </submittedName>
</protein>
<name>A0A4U2Y3Q4_9BACL</name>
<gene>
    <name evidence="1" type="ORF">E8L90_06360</name>
</gene>
<dbReference type="OrthoDB" id="2656905at2"/>
<comment type="caution">
    <text evidence="1">The sequence shown here is derived from an EMBL/GenBank/DDBJ whole genome shotgun (WGS) entry which is preliminary data.</text>
</comment>
<dbReference type="AlphaFoldDB" id="A0A4U2Y3Q4"/>
<accession>A0A4U2Y3Q4</accession>
<dbReference type="RefSeq" id="WP_137028489.1">
    <property type="nucleotide sequence ID" value="NZ_SZNK01000001.1"/>
</dbReference>
<organism evidence="1 2">
    <name type="scientific">Brevibacillus antibioticus</name>
    <dbReference type="NCBI Taxonomy" id="2570228"/>
    <lineage>
        <taxon>Bacteria</taxon>
        <taxon>Bacillati</taxon>
        <taxon>Bacillota</taxon>
        <taxon>Bacilli</taxon>
        <taxon>Bacillales</taxon>
        <taxon>Paenibacillaceae</taxon>
        <taxon>Brevibacillus</taxon>
    </lineage>
</organism>
<proteinExistence type="predicted"/>
<evidence type="ECO:0000313" key="2">
    <source>
        <dbReference type="Proteomes" id="UP000307841"/>
    </source>
</evidence>
<dbReference type="Proteomes" id="UP000307841">
    <property type="component" value="Unassembled WGS sequence"/>
</dbReference>
<reference evidence="1 2" key="1">
    <citation type="submission" date="2019-04" db="EMBL/GenBank/DDBJ databases">
        <title>Whole genome sequencing of Brevibacillus sp. TGS2-1.</title>
        <authorList>
            <person name="Choi A."/>
        </authorList>
    </citation>
    <scope>NUCLEOTIDE SEQUENCE [LARGE SCALE GENOMIC DNA]</scope>
    <source>
        <strain evidence="1 2">TGS2-1</strain>
    </source>
</reference>
<dbReference type="EMBL" id="SZNK01000001">
    <property type="protein sequence ID" value="TKI55110.1"/>
    <property type="molecule type" value="Genomic_DNA"/>
</dbReference>
<evidence type="ECO:0000313" key="1">
    <source>
        <dbReference type="EMBL" id="TKI55110.1"/>
    </source>
</evidence>